<evidence type="ECO:0000313" key="11">
    <source>
        <dbReference type="Proteomes" id="UP000003671"/>
    </source>
</evidence>
<dbReference type="InterPro" id="IPR050539">
    <property type="entry name" value="ThrE_Dicarb/AminoAcid_Exp"/>
</dbReference>
<gene>
    <name evidence="10" type="ORF">MITSMUL_03921</name>
</gene>
<evidence type="ECO:0000256" key="6">
    <source>
        <dbReference type="ARBA" id="ARBA00034125"/>
    </source>
</evidence>
<evidence type="ECO:0008006" key="12">
    <source>
        <dbReference type="Google" id="ProtNLM"/>
    </source>
</evidence>
<proteinExistence type="inferred from homology"/>
<name>C9KL31_9FIRM</name>
<keyword evidence="3 7" id="KW-0812">Transmembrane</keyword>
<organism evidence="10 11">
    <name type="scientific">Mitsuokella multacida DSM 20544</name>
    <dbReference type="NCBI Taxonomy" id="500635"/>
    <lineage>
        <taxon>Bacteria</taxon>
        <taxon>Bacillati</taxon>
        <taxon>Bacillota</taxon>
        <taxon>Negativicutes</taxon>
        <taxon>Selenomonadales</taxon>
        <taxon>Selenomonadaceae</taxon>
        <taxon>Mitsuokella</taxon>
    </lineage>
</organism>
<feature type="transmembrane region" description="Helical" evidence="7">
    <location>
        <begin position="312"/>
        <end position="330"/>
    </location>
</feature>
<dbReference type="InterPro" id="IPR010619">
    <property type="entry name" value="ThrE-like_N"/>
</dbReference>
<dbReference type="Proteomes" id="UP000003671">
    <property type="component" value="Unassembled WGS sequence"/>
</dbReference>
<feature type="transmembrane region" description="Helical" evidence="7">
    <location>
        <begin position="138"/>
        <end position="155"/>
    </location>
</feature>
<dbReference type="AlphaFoldDB" id="C9KL31"/>
<dbReference type="PANTHER" id="PTHR34390:SF2">
    <property type="entry name" value="SUCCINATE TRANSPORTER SUBUNIT YJJP-RELATED"/>
    <property type="match status" value="1"/>
</dbReference>
<dbReference type="GO" id="GO:0005886">
    <property type="term" value="C:plasma membrane"/>
    <property type="evidence" value="ECO:0007669"/>
    <property type="project" value="UniProtKB-SubCell"/>
</dbReference>
<feature type="transmembrane region" description="Helical" evidence="7">
    <location>
        <begin position="252"/>
        <end position="275"/>
    </location>
</feature>
<keyword evidence="2" id="KW-1003">Cell membrane</keyword>
<keyword evidence="5 7" id="KW-0472">Membrane</keyword>
<dbReference type="HOGENOM" id="CLU_027127_1_0_9"/>
<feature type="transmembrane region" description="Helical" evidence="7">
    <location>
        <begin position="190"/>
        <end position="210"/>
    </location>
</feature>
<feature type="transmembrane region" description="Helical" evidence="7">
    <location>
        <begin position="216"/>
        <end position="240"/>
    </location>
</feature>
<keyword evidence="4 7" id="KW-1133">Transmembrane helix</keyword>
<dbReference type="Pfam" id="PF06738">
    <property type="entry name" value="ThrE"/>
    <property type="match status" value="1"/>
</dbReference>
<keyword evidence="11" id="KW-1185">Reference proteome</keyword>
<dbReference type="eggNOG" id="COG3610">
    <property type="taxonomic scope" value="Bacteria"/>
</dbReference>
<evidence type="ECO:0000256" key="2">
    <source>
        <dbReference type="ARBA" id="ARBA00022475"/>
    </source>
</evidence>
<evidence type="ECO:0000256" key="7">
    <source>
        <dbReference type="SAM" id="Phobius"/>
    </source>
</evidence>
<evidence type="ECO:0000259" key="8">
    <source>
        <dbReference type="Pfam" id="PF06738"/>
    </source>
</evidence>
<dbReference type="eggNOG" id="COG2966">
    <property type="taxonomic scope" value="Bacteria"/>
</dbReference>
<sequence>MKNSRKGGRIMETKDEKVLKEPFAEIGRKMHLLLHTGQLLMENGADSDRTVRDMMRTAAYMGIPKDRIHQHVMYTTLMLNVNDEQHSYTEFRKCTKHGINMTTLTAISKLTWRALEKNYSLHEFERHLLRIKNRPRNYPVWLTALGAGAACGGFCKLFGGSWLDFLLTALCAFLGFYVRKICAGYAFNTYAVIAITSFATTMFAWATQFLTGTMNWYPLISCTLFLVPGIPLINAVDDFLNNFIVSGMTRAIHTLLIVGAMTFGIVVAIRLGNVADFTTVSLRPDNIYFSQAIAAAISSMGFSIIFNIPRRLLPVVAVGGIITVLLRNVMVLQLGFSQTAGSFLGAAVVGLLALKAIHWFHAPNIILTIPSAIPMIPGVLLYRVLFALLNIQDITASTLLAMMRNGVEAITIIIGIAIGVAIPNIFIHRYIENNKQRTVKDLLDKRYLKDDE</sequence>
<feature type="transmembrane region" description="Helical" evidence="7">
    <location>
        <begin position="161"/>
        <end position="178"/>
    </location>
</feature>
<dbReference type="PANTHER" id="PTHR34390">
    <property type="entry name" value="UPF0442 PROTEIN YJJB-RELATED"/>
    <property type="match status" value="1"/>
</dbReference>
<comment type="similarity">
    <text evidence="6">Belongs to the ThrE exporter (TC 2.A.79) family.</text>
</comment>
<evidence type="ECO:0000313" key="10">
    <source>
        <dbReference type="EMBL" id="EEX69309.1"/>
    </source>
</evidence>
<comment type="subcellular location">
    <subcellularLocation>
        <location evidence="1">Cell membrane</location>
        <topology evidence="1">Multi-pass membrane protein</topology>
    </subcellularLocation>
</comment>
<feature type="transmembrane region" description="Helical" evidence="7">
    <location>
        <begin position="336"/>
        <end position="354"/>
    </location>
</feature>
<comment type="caution">
    <text evidence="10">The sequence shown here is derived from an EMBL/GenBank/DDBJ whole genome shotgun (WGS) entry which is preliminary data.</text>
</comment>
<feature type="transmembrane region" description="Helical" evidence="7">
    <location>
        <begin position="409"/>
        <end position="427"/>
    </location>
</feature>
<evidence type="ECO:0000259" key="9">
    <source>
        <dbReference type="Pfam" id="PF12821"/>
    </source>
</evidence>
<feature type="transmembrane region" description="Helical" evidence="7">
    <location>
        <begin position="366"/>
        <end position="389"/>
    </location>
</feature>
<reference evidence="10" key="1">
    <citation type="submission" date="2009-09" db="EMBL/GenBank/DDBJ databases">
        <authorList>
            <person name="Weinstock G."/>
            <person name="Sodergren E."/>
            <person name="Clifton S."/>
            <person name="Fulton L."/>
            <person name="Fulton B."/>
            <person name="Courtney L."/>
            <person name="Fronick C."/>
            <person name="Harrison M."/>
            <person name="Strong C."/>
            <person name="Farmer C."/>
            <person name="Delahaunty K."/>
            <person name="Markovic C."/>
            <person name="Hall O."/>
            <person name="Minx P."/>
            <person name="Tomlinson C."/>
            <person name="Mitreva M."/>
            <person name="Nelson J."/>
            <person name="Hou S."/>
            <person name="Wollam A."/>
            <person name="Pepin K.H."/>
            <person name="Johnson M."/>
            <person name="Bhonagiri V."/>
            <person name="Nash W.E."/>
            <person name="Warren W."/>
            <person name="Chinwalla A."/>
            <person name="Mardis E.R."/>
            <person name="Wilson R.K."/>
        </authorList>
    </citation>
    <scope>NUCLEOTIDE SEQUENCE [LARGE SCALE GENOMIC DNA]</scope>
    <source>
        <strain evidence="10">DSM 20544</strain>
    </source>
</reference>
<evidence type="ECO:0000256" key="1">
    <source>
        <dbReference type="ARBA" id="ARBA00004651"/>
    </source>
</evidence>
<feature type="domain" description="Threonine/serine exporter-like N-terminal" evidence="8">
    <location>
        <begin position="32"/>
        <end position="271"/>
    </location>
</feature>
<evidence type="ECO:0000256" key="3">
    <source>
        <dbReference type="ARBA" id="ARBA00022692"/>
    </source>
</evidence>
<dbReference type="STRING" id="500635.MITSMUL_03921"/>
<dbReference type="GO" id="GO:0022857">
    <property type="term" value="F:transmembrane transporter activity"/>
    <property type="evidence" value="ECO:0007669"/>
    <property type="project" value="InterPro"/>
</dbReference>
<evidence type="ECO:0000256" key="4">
    <source>
        <dbReference type="ARBA" id="ARBA00022989"/>
    </source>
</evidence>
<feature type="transmembrane region" description="Helical" evidence="7">
    <location>
        <begin position="287"/>
        <end position="305"/>
    </location>
</feature>
<evidence type="ECO:0000256" key="5">
    <source>
        <dbReference type="ARBA" id="ARBA00023136"/>
    </source>
</evidence>
<dbReference type="GO" id="GO:0015744">
    <property type="term" value="P:succinate transport"/>
    <property type="evidence" value="ECO:0007669"/>
    <property type="project" value="TreeGrafter"/>
</dbReference>
<dbReference type="Pfam" id="PF12821">
    <property type="entry name" value="ThrE_2"/>
    <property type="match status" value="1"/>
</dbReference>
<protein>
    <recommendedName>
        <fullName evidence="12">Threonine/serine exporter-like N-terminal domain-containing protein</fullName>
    </recommendedName>
</protein>
<feature type="domain" description="Threonine/Serine exporter ThrE" evidence="9">
    <location>
        <begin position="291"/>
        <end position="425"/>
    </location>
</feature>
<accession>C9KL31</accession>
<dbReference type="InterPro" id="IPR024528">
    <property type="entry name" value="ThrE_2"/>
</dbReference>
<dbReference type="PATRIC" id="fig|500635.8.peg.330"/>
<dbReference type="EMBL" id="ABWK02000010">
    <property type="protein sequence ID" value="EEX69309.1"/>
    <property type="molecule type" value="Genomic_DNA"/>
</dbReference>